<dbReference type="EMBL" id="JAFLRJ010000040">
    <property type="protein sequence ID" value="MBO0511271.1"/>
    <property type="molecule type" value="Genomic_DNA"/>
</dbReference>
<reference evidence="2" key="1">
    <citation type="submission" date="2021-03" db="EMBL/GenBank/DDBJ databases">
        <title>Streptomyces poriferae sp. nov., a novel marine sponge-derived Actinobacteria species with anti-MRSA activity.</title>
        <authorList>
            <person name="Sandoval-Powers M."/>
            <person name="Kralova S."/>
            <person name="Nguyen G.-S."/>
            <person name="Fawwal D."/>
            <person name="Degnes K."/>
            <person name="Klinkenberg G."/>
            <person name="Sletta H."/>
            <person name="Wentzel A."/>
            <person name="Liles M.R."/>
        </authorList>
    </citation>
    <scope>NUCLEOTIDE SEQUENCE</scope>
    <source>
        <strain evidence="2">DSM 41794</strain>
    </source>
</reference>
<comment type="caution">
    <text evidence="2">The sequence shown here is derived from an EMBL/GenBank/DDBJ whole genome shotgun (WGS) entry which is preliminary data.</text>
</comment>
<gene>
    <name evidence="2" type="ORF">J0695_05525</name>
</gene>
<evidence type="ECO:0000313" key="2">
    <source>
        <dbReference type="EMBL" id="MBO0511271.1"/>
    </source>
</evidence>
<protein>
    <submittedName>
        <fullName evidence="2">Uncharacterized protein</fullName>
    </submittedName>
</protein>
<accession>A0A939F3N5</accession>
<dbReference type="RefSeq" id="WP_206960696.1">
    <property type="nucleotide sequence ID" value="NZ_BAAAJJ010000011.1"/>
</dbReference>
<name>A0A939F3N5_9ACTN</name>
<sequence>MNGTPGATAALVAVGHHYSHSPGWDDFFVALVLVVGATLALLGMHSGVTAWRTAGPPRGRALRGALLGTGLLLVPGLMIAAFGVWLY</sequence>
<keyword evidence="1" id="KW-0812">Transmembrane</keyword>
<feature type="transmembrane region" description="Helical" evidence="1">
    <location>
        <begin position="65"/>
        <end position="86"/>
    </location>
</feature>
<keyword evidence="1" id="KW-1133">Transmembrane helix</keyword>
<dbReference type="AlphaFoldDB" id="A0A939F3N5"/>
<feature type="transmembrane region" description="Helical" evidence="1">
    <location>
        <begin position="27"/>
        <end position="44"/>
    </location>
</feature>
<keyword evidence="3" id="KW-1185">Reference proteome</keyword>
<evidence type="ECO:0000256" key="1">
    <source>
        <dbReference type="SAM" id="Phobius"/>
    </source>
</evidence>
<proteinExistence type="predicted"/>
<evidence type="ECO:0000313" key="3">
    <source>
        <dbReference type="Proteomes" id="UP000664167"/>
    </source>
</evidence>
<dbReference type="Proteomes" id="UP000664167">
    <property type="component" value="Unassembled WGS sequence"/>
</dbReference>
<keyword evidence="1" id="KW-0472">Membrane</keyword>
<organism evidence="2 3">
    <name type="scientific">Streptomyces beijiangensis</name>
    <dbReference type="NCBI Taxonomy" id="163361"/>
    <lineage>
        <taxon>Bacteria</taxon>
        <taxon>Bacillati</taxon>
        <taxon>Actinomycetota</taxon>
        <taxon>Actinomycetes</taxon>
        <taxon>Kitasatosporales</taxon>
        <taxon>Streptomycetaceae</taxon>
        <taxon>Streptomyces</taxon>
    </lineage>
</organism>